<feature type="compositionally biased region" description="Basic and acidic residues" evidence="1">
    <location>
        <begin position="1"/>
        <end position="12"/>
    </location>
</feature>
<reference evidence="2" key="1">
    <citation type="submission" date="2020-02" db="EMBL/GenBank/DDBJ databases">
        <authorList>
            <person name="Meier V. D."/>
        </authorList>
    </citation>
    <scope>NUCLEOTIDE SEQUENCE</scope>
    <source>
        <strain evidence="2">AVDCRST_MAG36</strain>
    </source>
</reference>
<protein>
    <submittedName>
        <fullName evidence="2">Thioredoxin</fullName>
    </submittedName>
</protein>
<dbReference type="EMBL" id="CADCUH010000140">
    <property type="protein sequence ID" value="CAA9353044.1"/>
    <property type="molecule type" value="Genomic_DNA"/>
</dbReference>
<feature type="non-terminal residue" evidence="2">
    <location>
        <position position="1"/>
    </location>
</feature>
<sequence length="108" mass="12228">GRDEGSDRRGLRDPGAQGRQAGARRLLGRVVRAVPPGGADPRGDQRRARRQDRDRQDERRREPGRPLAVPGDRHPDDERLPPGRGRQADRRRPPQGGHPARARRLHRL</sequence>
<gene>
    <name evidence="2" type="ORF">AVDCRST_MAG36-2113</name>
</gene>
<evidence type="ECO:0000256" key="1">
    <source>
        <dbReference type="SAM" id="MobiDB-lite"/>
    </source>
</evidence>
<proteinExistence type="predicted"/>
<feature type="compositionally biased region" description="Low complexity" evidence="1">
    <location>
        <begin position="15"/>
        <end position="39"/>
    </location>
</feature>
<evidence type="ECO:0000313" key="2">
    <source>
        <dbReference type="EMBL" id="CAA9353044.1"/>
    </source>
</evidence>
<feature type="compositionally biased region" description="Basic and acidic residues" evidence="1">
    <location>
        <begin position="71"/>
        <end position="92"/>
    </location>
</feature>
<feature type="compositionally biased region" description="Basic and acidic residues" evidence="1">
    <location>
        <begin position="41"/>
        <end position="64"/>
    </location>
</feature>
<organism evidence="2">
    <name type="scientific">uncultured Nocardioidaceae bacterium</name>
    <dbReference type="NCBI Taxonomy" id="253824"/>
    <lineage>
        <taxon>Bacteria</taxon>
        <taxon>Bacillati</taxon>
        <taxon>Actinomycetota</taxon>
        <taxon>Actinomycetes</taxon>
        <taxon>Propionibacteriales</taxon>
        <taxon>Nocardioidaceae</taxon>
        <taxon>environmental samples</taxon>
    </lineage>
</organism>
<accession>A0A6J4MB18</accession>
<dbReference type="AlphaFoldDB" id="A0A6J4MB18"/>
<name>A0A6J4MB18_9ACTN</name>
<feature type="region of interest" description="Disordered" evidence="1">
    <location>
        <begin position="1"/>
        <end position="108"/>
    </location>
</feature>
<feature type="non-terminal residue" evidence="2">
    <location>
        <position position="108"/>
    </location>
</feature>